<name>A0A2M8WKJ4_9RHOB</name>
<keyword evidence="3" id="KW-1185">Reference proteome</keyword>
<proteinExistence type="predicted"/>
<comment type="caution">
    <text evidence="2">The sequence shown here is derived from an EMBL/GenBank/DDBJ whole genome shotgun (WGS) entry which is preliminary data.</text>
</comment>
<feature type="domain" description="Polysaccharide pyruvyl transferase" evidence="1">
    <location>
        <begin position="53"/>
        <end position="186"/>
    </location>
</feature>
<dbReference type="EMBL" id="PGTY01000001">
    <property type="protein sequence ID" value="PJI91455.1"/>
    <property type="molecule type" value="Genomic_DNA"/>
</dbReference>
<sequence>MKLTYFQGDPPNFGDELNATMWAELLPEGFFDDDPAELFVGIGSVIQHNYPKDAKKVVVGSGYGGYTKKPDVHDGTWEFHFVRGPQTTHALGLNPDLAIADAAILLRETTLPEPAKDIKVGFMPHYESIERGNWKEACALAGVTFIDPSHPTDQVMAQILGAELVITEAMHGAIVSDALRTPWIGVKSMHHVHRFKWHDWAEALNIDYNPVFLFPSNLREAWALSTGRGGSGRGAMAVCTSRPAVPFNKACTHMAARSLQKLAHQTPSLSSDAETERATERAMIAVDGLIKRYAQNRAFA</sequence>
<dbReference type="InterPro" id="IPR007345">
    <property type="entry name" value="Polysacch_pyruvyl_Trfase"/>
</dbReference>
<protein>
    <submittedName>
        <fullName evidence="2">Succinoglycan biosynthesis protein ExoV</fullName>
    </submittedName>
</protein>
<evidence type="ECO:0000313" key="2">
    <source>
        <dbReference type="EMBL" id="PJI91455.1"/>
    </source>
</evidence>
<organism evidence="2 3">
    <name type="scientific">Yoonia maricola</name>
    <dbReference type="NCBI Taxonomy" id="420999"/>
    <lineage>
        <taxon>Bacteria</taxon>
        <taxon>Pseudomonadati</taxon>
        <taxon>Pseudomonadota</taxon>
        <taxon>Alphaproteobacteria</taxon>
        <taxon>Rhodobacterales</taxon>
        <taxon>Paracoccaceae</taxon>
        <taxon>Yoonia</taxon>
    </lineage>
</organism>
<evidence type="ECO:0000259" key="1">
    <source>
        <dbReference type="Pfam" id="PF04230"/>
    </source>
</evidence>
<dbReference type="RefSeq" id="WP_100366376.1">
    <property type="nucleotide sequence ID" value="NZ_PGTY01000001.1"/>
</dbReference>
<accession>A0A2M8WKJ4</accession>
<dbReference type="Proteomes" id="UP000228531">
    <property type="component" value="Unassembled WGS sequence"/>
</dbReference>
<dbReference type="Pfam" id="PF04230">
    <property type="entry name" value="PS_pyruv_trans"/>
    <property type="match status" value="1"/>
</dbReference>
<dbReference type="AlphaFoldDB" id="A0A2M8WKJ4"/>
<gene>
    <name evidence="2" type="ORF">BC777_0283</name>
</gene>
<dbReference type="OrthoDB" id="9803627at2"/>
<evidence type="ECO:0000313" key="3">
    <source>
        <dbReference type="Proteomes" id="UP000228531"/>
    </source>
</evidence>
<reference evidence="2 3" key="1">
    <citation type="submission" date="2017-11" db="EMBL/GenBank/DDBJ databases">
        <title>Genomic Encyclopedia of Archaeal and Bacterial Type Strains, Phase II (KMG-II): From Individual Species to Whole Genera.</title>
        <authorList>
            <person name="Goeker M."/>
        </authorList>
    </citation>
    <scope>NUCLEOTIDE SEQUENCE [LARGE SCALE GENOMIC DNA]</scope>
    <source>
        <strain evidence="2 3">DSM 29128</strain>
    </source>
</reference>